<evidence type="ECO:0000313" key="2">
    <source>
        <dbReference type="Proteomes" id="UP000277671"/>
    </source>
</evidence>
<evidence type="ECO:0008006" key="3">
    <source>
        <dbReference type="Google" id="ProtNLM"/>
    </source>
</evidence>
<organism evidence="1 2">
    <name type="scientific">Micromonospora pisi</name>
    <dbReference type="NCBI Taxonomy" id="589240"/>
    <lineage>
        <taxon>Bacteria</taxon>
        <taxon>Bacillati</taxon>
        <taxon>Actinomycetota</taxon>
        <taxon>Actinomycetes</taxon>
        <taxon>Micromonosporales</taxon>
        <taxon>Micromonosporaceae</taxon>
        <taxon>Micromonospora</taxon>
    </lineage>
</organism>
<gene>
    <name evidence="1" type="ORF">BDK92_6703</name>
</gene>
<keyword evidence="2" id="KW-1185">Reference proteome</keyword>
<name>A0A495JUQ4_9ACTN</name>
<dbReference type="InterPro" id="IPR016024">
    <property type="entry name" value="ARM-type_fold"/>
</dbReference>
<dbReference type="Gene3D" id="1.25.10.10">
    <property type="entry name" value="Leucine-rich Repeat Variant"/>
    <property type="match status" value="1"/>
</dbReference>
<evidence type="ECO:0000313" key="1">
    <source>
        <dbReference type="EMBL" id="RKR92265.1"/>
    </source>
</evidence>
<dbReference type="AlphaFoldDB" id="A0A495JUQ4"/>
<comment type="caution">
    <text evidence="1">The sequence shown here is derived from an EMBL/GenBank/DDBJ whole genome shotgun (WGS) entry which is preliminary data.</text>
</comment>
<dbReference type="EMBL" id="RBKT01000001">
    <property type="protein sequence ID" value="RKR92265.1"/>
    <property type="molecule type" value="Genomic_DNA"/>
</dbReference>
<dbReference type="Proteomes" id="UP000277671">
    <property type="component" value="Unassembled WGS sequence"/>
</dbReference>
<accession>A0A495JUQ4</accession>
<reference evidence="1" key="1">
    <citation type="submission" date="2018-10" db="EMBL/GenBank/DDBJ databases">
        <title>Sequencing the genomes of 1000 actinobacteria strains.</title>
        <authorList>
            <person name="Klenk H.-P."/>
        </authorList>
    </citation>
    <scope>NUCLEOTIDE SEQUENCE [LARGE SCALE GENOMIC DNA]</scope>
    <source>
        <strain evidence="1">DSM 45175</strain>
    </source>
</reference>
<dbReference type="InterPro" id="IPR011989">
    <property type="entry name" value="ARM-like"/>
</dbReference>
<protein>
    <recommendedName>
        <fullName evidence="3">HEAT repeat protein</fullName>
    </recommendedName>
</protein>
<proteinExistence type="predicted"/>
<sequence>MAGLRAAGELTLDGMPWGRFSHASGPADDMPAMLQALSQPDSARARRGLGELWDKARHQGVSETALAMAVPFLLQIAADPEVHGRDQVLKLAAEAGHRNHFGTDGRTDLFQVTDDPDELKIDGYGRPAVWTQQAAREVLTAEAAMLIRLLDDPNSLVRANAAYALATALSPPPEVQAAMRARLAVETYPPVRISLVLGLAQVTLERGDRDVMAWTGELWSGEGNSPDMRFAAALSWLCATTDSVPDRMRDLFVELPGSDLAAWMQEVPWTDDIASRGGLDAWLVSFLRKPPTA</sequence>
<dbReference type="SUPFAM" id="SSF48371">
    <property type="entry name" value="ARM repeat"/>
    <property type="match status" value="1"/>
</dbReference>